<comment type="caution">
    <text evidence="2">The sequence shown here is derived from an EMBL/GenBank/DDBJ whole genome shotgun (WGS) entry which is preliminary data.</text>
</comment>
<dbReference type="AlphaFoldDB" id="A0A2A9F3D2"/>
<evidence type="ECO:0000313" key="2">
    <source>
        <dbReference type="EMBL" id="PFG44929.1"/>
    </source>
</evidence>
<feature type="region of interest" description="Disordered" evidence="1">
    <location>
        <begin position="1"/>
        <end position="26"/>
    </location>
</feature>
<reference evidence="2 3" key="1">
    <citation type="submission" date="2017-10" db="EMBL/GenBank/DDBJ databases">
        <title>Sequencing the genomes of 1000 actinobacteria strains.</title>
        <authorList>
            <person name="Klenk H.-P."/>
        </authorList>
    </citation>
    <scope>NUCLEOTIDE SEQUENCE [LARGE SCALE GENOMIC DNA]</scope>
    <source>
        <strain evidence="2 3">DSM 21838</strain>
    </source>
</reference>
<evidence type="ECO:0000256" key="1">
    <source>
        <dbReference type="SAM" id="MobiDB-lite"/>
    </source>
</evidence>
<dbReference type="OrthoDB" id="5146736at2"/>
<proteinExistence type="predicted"/>
<sequence length="94" mass="10061">MPDPDDYQNAANAPLPGDDEPAPLPRRQLQKADAILHAYLNGAEMWAEALPDVAALLRAGHMHDLVSTGQVRGVPTIAEASAALDSWPWPTPNT</sequence>
<dbReference type="Proteomes" id="UP000222106">
    <property type="component" value="Unassembled WGS sequence"/>
</dbReference>
<accession>A0A2A9F3D2</accession>
<organism evidence="2 3">
    <name type="scientific">Georgenia soli</name>
    <dbReference type="NCBI Taxonomy" id="638953"/>
    <lineage>
        <taxon>Bacteria</taxon>
        <taxon>Bacillati</taxon>
        <taxon>Actinomycetota</taxon>
        <taxon>Actinomycetes</taxon>
        <taxon>Micrococcales</taxon>
        <taxon>Bogoriellaceae</taxon>
        <taxon>Georgenia</taxon>
    </lineage>
</organism>
<dbReference type="EMBL" id="PDJI01000003">
    <property type="protein sequence ID" value="PFG44929.1"/>
    <property type="molecule type" value="Genomic_DNA"/>
</dbReference>
<keyword evidence="3" id="KW-1185">Reference proteome</keyword>
<dbReference type="RefSeq" id="WP_098482142.1">
    <property type="nucleotide sequence ID" value="NZ_PDJI01000003.1"/>
</dbReference>
<name>A0A2A9F3D2_9MICO</name>
<evidence type="ECO:0000313" key="3">
    <source>
        <dbReference type="Proteomes" id="UP000222106"/>
    </source>
</evidence>
<gene>
    <name evidence="2" type="ORF">ATJ97_0204</name>
</gene>
<protein>
    <submittedName>
        <fullName evidence="2">Uncharacterized protein</fullName>
    </submittedName>
</protein>